<protein>
    <recommendedName>
        <fullName evidence="1">Pvc16 N-terminal domain-containing protein</fullName>
    </recommendedName>
</protein>
<dbReference type="KEGG" id="gsn:YC6258_02224"/>
<proteinExistence type="predicted"/>
<evidence type="ECO:0000259" key="1">
    <source>
        <dbReference type="Pfam" id="PF14065"/>
    </source>
</evidence>
<name>A0A0C5VI04_9GAMM</name>
<gene>
    <name evidence="2" type="ORF">YC6258_02224</name>
</gene>
<evidence type="ECO:0000313" key="3">
    <source>
        <dbReference type="Proteomes" id="UP000032266"/>
    </source>
</evidence>
<dbReference type="Pfam" id="PF14065">
    <property type="entry name" value="Pvc16_N"/>
    <property type="match status" value="1"/>
</dbReference>
<dbReference type="Proteomes" id="UP000032266">
    <property type="component" value="Chromosome"/>
</dbReference>
<evidence type="ECO:0000313" key="2">
    <source>
        <dbReference type="EMBL" id="AJQ94262.1"/>
    </source>
</evidence>
<dbReference type="HOGENOM" id="CLU_082097_0_0_6"/>
<keyword evidence="3" id="KW-1185">Reference proteome</keyword>
<sequence length="204" mass="23011">MDPLILHKVQQTLQALIERRVLALDNDSEREIELSFVAPDESFVSELSTRPVINCYLIGIAEDRSRRRSDPVRAVINDQKTSSTIYQEPRYVDISYMLTVWSKDKTGSALIEHMLIGYLITGLGYFDFLPTDLQQAFQLNTDPFGIRMTLFGSEHSEKVTGQVWQAMGSTPKPSLMLSLSIPVTIAEPGAVSVVREIDRAMEHH</sequence>
<dbReference type="STRING" id="1445510.YC6258_02224"/>
<organism evidence="2 3">
    <name type="scientific">Gynuella sunshinyii YC6258</name>
    <dbReference type="NCBI Taxonomy" id="1445510"/>
    <lineage>
        <taxon>Bacteria</taxon>
        <taxon>Pseudomonadati</taxon>
        <taxon>Pseudomonadota</taxon>
        <taxon>Gammaproteobacteria</taxon>
        <taxon>Oceanospirillales</taxon>
        <taxon>Saccharospirillaceae</taxon>
        <taxon>Gynuella</taxon>
    </lineage>
</organism>
<dbReference type="InterPro" id="IPR025351">
    <property type="entry name" value="Pvc16_N"/>
</dbReference>
<dbReference type="AlphaFoldDB" id="A0A0C5VI04"/>
<accession>A0A0C5VI04</accession>
<dbReference type="EMBL" id="CP007142">
    <property type="protein sequence ID" value="AJQ94262.1"/>
    <property type="molecule type" value="Genomic_DNA"/>
</dbReference>
<reference evidence="2 3" key="1">
    <citation type="submission" date="2014-01" db="EMBL/GenBank/DDBJ databases">
        <title>Full genme sequencing of cellulolytic bacterium Gynuella sunshinyii YC6258T gen. nov., sp. nov.</title>
        <authorList>
            <person name="Khan H."/>
            <person name="Chung E.J."/>
            <person name="Chung Y.R."/>
        </authorList>
    </citation>
    <scope>NUCLEOTIDE SEQUENCE [LARGE SCALE GENOMIC DNA]</scope>
    <source>
        <strain evidence="2 3">YC6258</strain>
    </source>
</reference>
<dbReference type="OrthoDB" id="6310342at2"/>
<feature type="domain" description="Pvc16 N-terminal" evidence="1">
    <location>
        <begin position="9"/>
        <end position="184"/>
    </location>
</feature>
<dbReference type="RefSeq" id="WP_044616825.1">
    <property type="nucleotide sequence ID" value="NZ_CP007142.1"/>
</dbReference>